<dbReference type="PRINTS" id="PR00040">
    <property type="entry name" value="HTHMERR"/>
</dbReference>
<dbReference type="GO" id="GO:0051537">
    <property type="term" value="F:2 iron, 2 sulfur cluster binding"/>
    <property type="evidence" value="ECO:0007669"/>
    <property type="project" value="UniProtKB-KW"/>
</dbReference>
<dbReference type="CDD" id="cd01110">
    <property type="entry name" value="HTH_SoxR"/>
    <property type="match status" value="1"/>
</dbReference>
<evidence type="ECO:0000256" key="7">
    <source>
        <dbReference type="ARBA" id="ARBA00023163"/>
    </source>
</evidence>
<dbReference type="PROSITE" id="PS50937">
    <property type="entry name" value="HTH_MERR_2"/>
    <property type="match status" value="1"/>
</dbReference>
<accession>A0A2S0PEY7</accession>
<organism evidence="9 10">
    <name type="scientific">Microvirgula aerodenitrificans</name>
    <dbReference type="NCBI Taxonomy" id="57480"/>
    <lineage>
        <taxon>Bacteria</taxon>
        <taxon>Pseudomonadati</taxon>
        <taxon>Pseudomonadota</taxon>
        <taxon>Betaproteobacteria</taxon>
        <taxon>Neisseriales</taxon>
        <taxon>Aquaspirillaceae</taxon>
        <taxon>Microvirgula</taxon>
    </lineage>
</organism>
<dbReference type="SMART" id="SM00422">
    <property type="entry name" value="HTH_MERR"/>
    <property type="match status" value="1"/>
</dbReference>
<dbReference type="Proteomes" id="UP000244173">
    <property type="component" value="Chromosome"/>
</dbReference>
<dbReference type="Pfam" id="PF09278">
    <property type="entry name" value="MerR-DNA-bind"/>
    <property type="match status" value="1"/>
</dbReference>
<keyword evidence="7" id="KW-0804">Transcription</keyword>
<dbReference type="GO" id="GO:0006979">
    <property type="term" value="P:response to oxidative stress"/>
    <property type="evidence" value="ECO:0007669"/>
    <property type="project" value="InterPro"/>
</dbReference>
<dbReference type="GO" id="GO:0003700">
    <property type="term" value="F:DNA-binding transcription factor activity"/>
    <property type="evidence" value="ECO:0007669"/>
    <property type="project" value="InterPro"/>
</dbReference>
<evidence type="ECO:0000259" key="8">
    <source>
        <dbReference type="PROSITE" id="PS50937"/>
    </source>
</evidence>
<proteinExistence type="predicted"/>
<feature type="domain" description="HTH merR-type" evidence="8">
    <location>
        <begin position="9"/>
        <end position="77"/>
    </location>
</feature>
<dbReference type="OrthoDB" id="9802944at2"/>
<evidence type="ECO:0000256" key="1">
    <source>
        <dbReference type="ARBA" id="ARBA00022714"/>
    </source>
</evidence>
<keyword evidence="4" id="KW-0411">Iron-sulfur</keyword>
<dbReference type="InterPro" id="IPR015358">
    <property type="entry name" value="Tscrpt_reg_MerR_DNA-bd"/>
</dbReference>
<dbReference type="InterPro" id="IPR000551">
    <property type="entry name" value="MerR-type_HTH_dom"/>
</dbReference>
<evidence type="ECO:0000256" key="2">
    <source>
        <dbReference type="ARBA" id="ARBA00022723"/>
    </source>
</evidence>
<dbReference type="Pfam" id="PF00376">
    <property type="entry name" value="MerR"/>
    <property type="match status" value="1"/>
</dbReference>
<dbReference type="Gene3D" id="1.10.1660.10">
    <property type="match status" value="1"/>
</dbReference>
<dbReference type="AlphaFoldDB" id="A0A2S0PEY7"/>
<keyword evidence="5" id="KW-0805">Transcription regulation</keyword>
<dbReference type="InterPro" id="IPR009061">
    <property type="entry name" value="DNA-bd_dom_put_sf"/>
</dbReference>
<dbReference type="GO" id="GO:0046872">
    <property type="term" value="F:metal ion binding"/>
    <property type="evidence" value="ECO:0007669"/>
    <property type="project" value="UniProtKB-KW"/>
</dbReference>
<dbReference type="InterPro" id="IPR047057">
    <property type="entry name" value="MerR_fam"/>
</dbReference>
<dbReference type="EMBL" id="CP028519">
    <property type="protein sequence ID" value="AVY95905.1"/>
    <property type="molecule type" value="Genomic_DNA"/>
</dbReference>
<evidence type="ECO:0000256" key="5">
    <source>
        <dbReference type="ARBA" id="ARBA00023015"/>
    </source>
</evidence>
<dbReference type="STRING" id="1122240.GCA_000620105_02892"/>
<dbReference type="NCBIfam" id="TIGR01950">
    <property type="entry name" value="SoxR"/>
    <property type="match status" value="1"/>
</dbReference>
<dbReference type="PANTHER" id="PTHR30204">
    <property type="entry name" value="REDOX-CYCLING DRUG-SENSING TRANSCRIPTIONAL ACTIVATOR SOXR"/>
    <property type="match status" value="1"/>
</dbReference>
<sequence>MTAEEFARELSVGEVAARSGIAVSALHFYEAQGLITSRRNASNQRRYPRAVLRLIAVIKVAQRTGIPLAEIREHLACLPHDRPVSAADWAKLSAGWHEVLDDRIARLQRLRDQLGTCIGCGCLSLTDCPLRNPGDEVSREGAGPRLLDPG</sequence>
<gene>
    <name evidence="9" type="primary">soxR</name>
    <name evidence="9" type="ORF">DAI18_00130</name>
</gene>
<evidence type="ECO:0000313" key="9">
    <source>
        <dbReference type="EMBL" id="AVY95905.1"/>
    </source>
</evidence>
<evidence type="ECO:0000256" key="3">
    <source>
        <dbReference type="ARBA" id="ARBA00023004"/>
    </source>
</evidence>
<keyword evidence="3" id="KW-0408">Iron</keyword>
<evidence type="ECO:0000256" key="6">
    <source>
        <dbReference type="ARBA" id="ARBA00023125"/>
    </source>
</evidence>
<dbReference type="GO" id="GO:0003677">
    <property type="term" value="F:DNA binding"/>
    <property type="evidence" value="ECO:0007669"/>
    <property type="project" value="UniProtKB-KW"/>
</dbReference>
<keyword evidence="10" id="KW-1185">Reference proteome</keyword>
<protein>
    <submittedName>
        <fullName evidence="9">Redox-sensitive transcriptional activator SoxR</fullName>
    </submittedName>
</protein>
<evidence type="ECO:0000256" key="4">
    <source>
        <dbReference type="ARBA" id="ARBA00023014"/>
    </source>
</evidence>
<evidence type="ECO:0000313" key="10">
    <source>
        <dbReference type="Proteomes" id="UP000244173"/>
    </source>
</evidence>
<keyword evidence="6" id="KW-0238">DNA-binding</keyword>
<dbReference type="PANTHER" id="PTHR30204:SF0">
    <property type="entry name" value="REDOX-SENSITIVE TRANSCRIPTIONAL ACTIVATOR SOXR"/>
    <property type="match status" value="1"/>
</dbReference>
<dbReference type="SUPFAM" id="SSF46955">
    <property type="entry name" value="Putative DNA-binding domain"/>
    <property type="match status" value="1"/>
</dbReference>
<keyword evidence="2" id="KW-0479">Metal-binding</keyword>
<keyword evidence="1" id="KW-0001">2Fe-2S</keyword>
<dbReference type="PROSITE" id="PS00552">
    <property type="entry name" value="HTH_MERR_1"/>
    <property type="match status" value="1"/>
</dbReference>
<reference evidence="9 10" key="1">
    <citation type="submission" date="2018-04" db="EMBL/GenBank/DDBJ databases">
        <title>Denitrifier Microvirgula.</title>
        <authorList>
            <person name="Anderson E."/>
            <person name="Jang J."/>
            <person name="Ishii S."/>
        </authorList>
    </citation>
    <scope>NUCLEOTIDE SEQUENCE [LARGE SCALE GENOMIC DNA]</scope>
    <source>
        <strain evidence="9 10">BE2.4</strain>
    </source>
</reference>
<dbReference type="InterPro" id="IPR010211">
    <property type="entry name" value="Redox-sen_tscrpt-act_SoxR"/>
</dbReference>
<name>A0A2S0PEY7_9NEIS</name>
<dbReference type="KEGG" id="maer:DAI18_00130"/>